<organism evidence="3 4">
    <name type="scientific">Paraglaciecola hydrolytica</name>
    <dbReference type="NCBI Taxonomy" id="1799789"/>
    <lineage>
        <taxon>Bacteria</taxon>
        <taxon>Pseudomonadati</taxon>
        <taxon>Pseudomonadota</taxon>
        <taxon>Gammaproteobacteria</taxon>
        <taxon>Alteromonadales</taxon>
        <taxon>Alteromonadaceae</taxon>
        <taxon>Paraglaciecola</taxon>
    </lineage>
</organism>
<evidence type="ECO:0000256" key="1">
    <source>
        <dbReference type="PROSITE-ProRule" id="PRU00464"/>
    </source>
</evidence>
<dbReference type="SUPFAM" id="SSF54197">
    <property type="entry name" value="HIT-like"/>
    <property type="match status" value="1"/>
</dbReference>
<dbReference type="STRING" id="1799789.AX660_11285"/>
<dbReference type="AlphaFoldDB" id="A0A136A0L6"/>
<dbReference type="OrthoDB" id="9799145at2"/>
<reference evidence="4" key="1">
    <citation type="submission" date="2016-02" db="EMBL/GenBank/DDBJ databases">
        <authorList>
            <person name="Schultz-Johansen M."/>
            <person name="Glaring M.A."/>
            <person name="Bech P.K."/>
            <person name="Stougaard P."/>
        </authorList>
    </citation>
    <scope>NUCLEOTIDE SEQUENCE [LARGE SCALE GENOMIC DNA]</scope>
    <source>
        <strain evidence="4">S66</strain>
    </source>
</reference>
<evidence type="ECO:0000313" key="3">
    <source>
        <dbReference type="EMBL" id="KXI28786.1"/>
    </source>
</evidence>
<comment type="caution">
    <text evidence="1">Lacks conserved residue(s) required for the propagation of feature annotation.</text>
</comment>
<feature type="domain" description="HIT" evidence="2">
    <location>
        <begin position="36"/>
        <end position="105"/>
    </location>
</feature>
<sequence length="136" mass="15571">MSEFSLAPQLAADCEWIVDLDLCKVLLLKDANYPWLVLVPEVPNCKEIIDLSDKQQAVFWRESAKVSRVLQQLFTPDKLNIAALGNMVPQLHIHHIARYKDDVAWPKPVWGQHPAKSYDATLLTERVAQIKQQLML</sequence>
<evidence type="ECO:0000313" key="4">
    <source>
        <dbReference type="Proteomes" id="UP000070299"/>
    </source>
</evidence>
<dbReference type="InterPro" id="IPR011146">
    <property type="entry name" value="HIT-like"/>
</dbReference>
<keyword evidence="4" id="KW-1185">Reference proteome</keyword>
<dbReference type="Pfam" id="PF01230">
    <property type="entry name" value="HIT"/>
    <property type="match status" value="1"/>
</dbReference>
<dbReference type="InterPro" id="IPR036265">
    <property type="entry name" value="HIT-like_sf"/>
</dbReference>
<comment type="caution">
    <text evidence="3">The sequence shown here is derived from an EMBL/GenBank/DDBJ whole genome shotgun (WGS) entry which is preliminary data.</text>
</comment>
<accession>A0A136A0L6</accession>
<dbReference type="PROSITE" id="PS51084">
    <property type="entry name" value="HIT_2"/>
    <property type="match status" value="1"/>
</dbReference>
<proteinExistence type="predicted"/>
<dbReference type="InterPro" id="IPR026026">
    <property type="entry name" value="HIT_Hint"/>
</dbReference>
<dbReference type="Proteomes" id="UP000070299">
    <property type="component" value="Unassembled WGS sequence"/>
</dbReference>
<dbReference type="PIRSF" id="PIRSF000714">
    <property type="entry name" value="HIT"/>
    <property type="match status" value="1"/>
</dbReference>
<dbReference type="GO" id="GO:0003824">
    <property type="term" value="F:catalytic activity"/>
    <property type="evidence" value="ECO:0007669"/>
    <property type="project" value="InterPro"/>
</dbReference>
<protein>
    <submittedName>
        <fullName evidence="3">Histidine triad (HIT) protein</fullName>
    </submittedName>
</protein>
<name>A0A136A0L6_9ALTE</name>
<gene>
    <name evidence="3" type="ORF">AX660_11285</name>
</gene>
<dbReference type="Gene3D" id="3.30.428.10">
    <property type="entry name" value="HIT-like"/>
    <property type="match status" value="1"/>
</dbReference>
<dbReference type="RefSeq" id="WP_068375516.1">
    <property type="nucleotide sequence ID" value="NZ_LSNE01000005.1"/>
</dbReference>
<dbReference type="EMBL" id="LSNE01000005">
    <property type="protein sequence ID" value="KXI28786.1"/>
    <property type="molecule type" value="Genomic_DNA"/>
</dbReference>
<evidence type="ECO:0000259" key="2">
    <source>
        <dbReference type="PROSITE" id="PS51084"/>
    </source>
</evidence>